<sequence>MLDRVRALLAKAESTDFPQEADAFTAKAQELMARHRIDHALLVAASGERDRPVTRRVAVDNPYEAPKSLLLQVVAEANSCRAVWAKRFGFTTVVGFGADLDSTELLFTSLLVQATRAMTQAKTTTDEYGRNTTRSFRQSFLTAYASRIGERLSAAADEVGQEAAGSASGAQLLPVLAARDDAVRDAFEKQFPQLTHHTTTINNRQGWASGRAAADRAALHGRHAVAHE</sequence>
<evidence type="ECO:0000259" key="1">
    <source>
        <dbReference type="Pfam" id="PF10979"/>
    </source>
</evidence>
<keyword evidence="4" id="KW-1185">Reference proteome</keyword>
<accession>A0ABT0XWZ6</accession>
<dbReference type="Pfam" id="PF10979">
    <property type="entry name" value="DUF2786"/>
    <property type="match status" value="1"/>
</dbReference>
<feature type="domain" description="DUF2786" evidence="1">
    <location>
        <begin position="1"/>
        <end position="39"/>
    </location>
</feature>
<dbReference type="InterPro" id="IPR055592">
    <property type="entry name" value="DUF7168"/>
</dbReference>
<evidence type="ECO:0000313" key="3">
    <source>
        <dbReference type="EMBL" id="MCM4078316.1"/>
    </source>
</evidence>
<feature type="domain" description="DUF7168" evidence="2">
    <location>
        <begin position="66"/>
        <end position="167"/>
    </location>
</feature>
<name>A0ABT0XWZ6_9ACTN</name>
<dbReference type="Pfam" id="PF23771">
    <property type="entry name" value="DUF7168"/>
    <property type="match status" value="1"/>
</dbReference>
<protein>
    <submittedName>
        <fullName evidence="3">DUF2786 domain-containing protein</fullName>
    </submittedName>
</protein>
<comment type="caution">
    <text evidence="3">The sequence shown here is derived from an EMBL/GenBank/DDBJ whole genome shotgun (WGS) entry which is preliminary data.</text>
</comment>
<reference evidence="3 4" key="1">
    <citation type="submission" date="2022-06" db="EMBL/GenBank/DDBJ databases">
        <title>Actinoplanes abujensis sp. nov., isolated from Nigerian arid soil.</title>
        <authorList>
            <person name="Ding P."/>
        </authorList>
    </citation>
    <scope>NUCLEOTIDE SEQUENCE [LARGE SCALE GENOMIC DNA]</scope>
    <source>
        <strain evidence="4">TRM88002</strain>
    </source>
</reference>
<evidence type="ECO:0000313" key="4">
    <source>
        <dbReference type="Proteomes" id="UP001523216"/>
    </source>
</evidence>
<proteinExistence type="predicted"/>
<dbReference type="InterPro" id="IPR024498">
    <property type="entry name" value="DUF2786"/>
</dbReference>
<gene>
    <name evidence="3" type="ORF">LXN57_12145</name>
</gene>
<dbReference type="EMBL" id="JAMQOL010000015">
    <property type="protein sequence ID" value="MCM4078316.1"/>
    <property type="molecule type" value="Genomic_DNA"/>
</dbReference>
<dbReference type="Proteomes" id="UP001523216">
    <property type="component" value="Unassembled WGS sequence"/>
</dbReference>
<organism evidence="3 4">
    <name type="scientific">Paractinoplanes hotanensis</name>
    <dbReference type="NCBI Taxonomy" id="2906497"/>
    <lineage>
        <taxon>Bacteria</taxon>
        <taxon>Bacillati</taxon>
        <taxon>Actinomycetota</taxon>
        <taxon>Actinomycetes</taxon>
        <taxon>Micromonosporales</taxon>
        <taxon>Micromonosporaceae</taxon>
        <taxon>Paractinoplanes</taxon>
    </lineage>
</organism>
<evidence type="ECO:0000259" key="2">
    <source>
        <dbReference type="Pfam" id="PF23771"/>
    </source>
</evidence>